<keyword evidence="2" id="KW-1185">Reference proteome</keyword>
<comment type="caution">
    <text evidence="1">The sequence shown here is derived from an EMBL/GenBank/DDBJ whole genome shotgun (WGS) entry which is preliminary data.</text>
</comment>
<dbReference type="Proteomes" id="UP001556367">
    <property type="component" value="Unassembled WGS sequence"/>
</dbReference>
<accession>A0ABR3JWQ5</accession>
<proteinExistence type="predicted"/>
<name>A0ABR3JWQ5_9AGAR</name>
<evidence type="ECO:0000313" key="1">
    <source>
        <dbReference type="EMBL" id="KAL0959992.1"/>
    </source>
</evidence>
<dbReference type="EMBL" id="JASNQZ010000002">
    <property type="protein sequence ID" value="KAL0959992.1"/>
    <property type="molecule type" value="Genomic_DNA"/>
</dbReference>
<sequence length="246" mass="27729">MMGSSLSSIVDETESPYTNTRRTSIIPFDVASVRQALLHLLPRELVDRILDLADYKPRIVSYREQKSRITAGLNNDNDVQELYMLSEVIPHTPLFLPKELLNTMHISSVTFTIESHDQGWGGEPEHQGSYHATWSWLEAAIIRPGEPNGELGYPELKVDGESRWLLQRNVHASGDLKKHVVTWRRSSDEPSAINEQEVLEEYGCGLGKGFVDVLRPGDQVAIIYRARYPGWANTVYSAEIGIDISI</sequence>
<reference evidence="2" key="1">
    <citation type="submission" date="2024-06" db="EMBL/GenBank/DDBJ databases">
        <title>Multi-omics analyses provide insights into the biosynthesis of the anticancer antibiotic pleurotin in Hohenbuehelia grisea.</title>
        <authorList>
            <person name="Weaver J.A."/>
            <person name="Alberti F."/>
        </authorList>
    </citation>
    <scope>NUCLEOTIDE SEQUENCE [LARGE SCALE GENOMIC DNA]</scope>
    <source>
        <strain evidence="2">T-177</strain>
    </source>
</reference>
<evidence type="ECO:0000313" key="2">
    <source>
        <dbReference type="Proteomes" id="UP001556367"/>
    </source>
</evidence>
<evidence type="ECO:0008006" key="3">
    <source>
        <dbReference type="Google" id="ProtNLM"/>
    </source>
</evidence>
<gene>
    <name evidence="1" type="ORF">HGRIS_011647</name>
</gene>
<organism evidence="1 2">
    <name type="scientific">Hohenbuehelia grisea</name>
    <dbReference type="NCBI Taxonomy" id="104357"/>
    <lineage>
        <taxon>Eukaryota</taxon>
        <taxon>Fungi</taxon>
        <taxon>Dikarya</taxon>
        <taxon>Basidiomycota</taxon>
        <taxon>Agaricomycotina</taxon>
        <taxon>Agaricomycetes</taxon>
        <taxon>Agaricomycetidae</taxon>
        <taxon>Agaricales</taxon>
        <taxon>Pleurotineae</taxon>
        <taxon>Pleurotaceae</taxon>
        <taxon>Hohenbuehelia</taxon>
    </lineage>
</organism>
<protein>
    <recommendedName>
        <fullName evidence="3">F-box protein</fullName>
    </recommendedName>
</protein>